<evidence type="ECO:0000313" key="2">
    <source>
        <dbReference type="Proteomes" id="UP000324222"/>
    </source>
</evidence>
<proteinExistence type="predicted"/>
<name>A0A5B7HPL4_PORTR</name>
<sequence>MEGSVTRSVRDLDTGLVITGTQHFPWDATRQPHESGRFEAFYEPLLLHSTQDAAMLRGGNQIHS</sequence>
<reference evidence="1 2" key="1">
    <citation type="submission" date="2019-05" db="EMBL/GenBank/DDBJ databases">
        <title>Another draft genome of Portunus trituberculatus and its Hox gene families provides insights of decapod evolution.</title>
        <authorList>
            <person name="Jeong J.-H."/>
            <person name="Song I."/>
            <person name="Kim S."/>
            <person name="Choi T."/>
            <person name="Kim D."/>
            <person name="Ryu S."/>
            <person name="Kim W."/>
        </authorList>
    </citation>
    <scope>NUCLEOTIDE SEQUENCE [LARGE SCALE GENOMIC DNA]</scope>
    <source>
        <tissue evidence="1">Muscle</tissue>
    </source>
</reference>
<accession>A0A5B7HPL4</accession>
<organism evidence="1 2">
    <name type="scientific">Portunus trituberculatus</name>
    <name type="common">Swimming crab</name>
    <name type="synonym">Neptunus trituberculatus</name>
    <dbReference type="NCBI Taxonomy" id="210409"/>
    <lineage>
        <taxon>Eukaryota</taxon>
        <taxon>Metazoa</taxon>
        <taxon>Ecdysozoa</taxon>
        <taxon>Arthropoda</taxon>
        <taxon>Crustacea</taxon>
        <taxon>Multicrustacea</taxon>
        <taxon>Malacostraca</taxon>
        <taxon>Eumalacostraca</taxon>
        <taxon>Eucarida</taxon>
        <taxon>Decapoda</taxon>
        <taxon>Pleocyemata</taxon>
        <taxon>Brachyura</taxon>
        <taxon>Eubrachyura</taxon>
        <taxon>Portunoidea</taxon>
        <taxon>Portunidae</taxon>
        <taxon>Portuninae</taxon>
        <taxon>Portunus</taxon>
    </lineage>
</organism>
<comment type="caution">
    <text evidence="1">The sequence shown here is derived from an EMBL/GenBank/DDBJ whole genome shotgun (WGS) entry which is preliminary data.</text>
</comment>
<gene>
    <name evidence="1" type="ORF">E2C01_066376</name>
</gene>
<dbReference type="AlphaFoldDB" id="A0A5B7HPL4"/>
<evidence type="ECO:0000313" key="1">
    <source>
        <dbReference type="EMBL" id="MPC72083.1"/>
    </source>
</evidence>
<dbReference type="Proteomes" id="UP000324222">
    <property type="component" value="Unassembled WGS sequence"/>
</dbReference>
<protein>
    <submittedName>
        <fullName evidence="1">Uncharacterized protein</fullName>
    </submittedName>
</protein>
<dbReference type="EMBL" id="VSRR010034102">
    <property type="protein sequence ID" value="MPC72083.1"/>
    <property type="molecule type" value="Genomic_DNA"/>
</dbReference>
<keyword evidence="2" id="KW-1185">Reference proteome</keyword>